<proteinExistence type="predicted"/>
<dbReference type="Proteomes" id="UP001529510">
    <property type="component" value="Unassembled WGS sequence"/>
</dbReference>
<dbReference type="AlphaFoldDB" id="A0ABD0QVK4"/>
<organism evidence="1 2">
    <name type="scientific">Cirrhinus mrigala</name>
    <name type="common">Mrigala</name>
    <dbReference type="NCBI Taxonomy" id="683832"/>
    <lineage>
        <taxon>Eukaryota</taxon>
        <taxon>Metazoa</taxon>
        <taxon>Chordata</taxon>
        <taxon>Craniata</taxon>
        <taxon>Vertebrata</taxon>
        <taxon>Euteleostomi</taxon>
        <taxon>Actinopterygii</taxon>
        <taxon>Neopterygii</taxon>
        <taxon>Teleostei</taxon>
        <taxon>Ostariophysi</taxon>
        <taxon>Cypriniformes</taxon>
        <taxon>Cyprinidae</taxon>
        <taxon>Labeoninae</taxon>
        <taxon>Labeonini</taxon>
        <taxon>Cirrhinus</taxon>
    </lineage>
</organism>
<comment type="caution">
    <text evidence="1">The sequence shown here is derived from an EMBL/GenBank/DDBJ whole genome shotgun (WGS) entry which is preliminary data.</text>
</comment>
<protein>
    <submittedName>
        <fullName evidence="1">Uncharacterized protein</fullName>
    </submittedName>
</protein>
<reference evidence="1 2" key="1">
    <citation type="submission" date="2024-05" db="EMBL/GenBank/DDBJ databases">
        <title>Genome sequencing and assembly of Indian major carp, Cirrhinus mrigala (Hamilton, 1822).</title>
        <authorList>
            <person name="Mohindra V."/>
            <person name="Chowdhury L.M."/>
            <person name="Lal K."/>
            <person name="Jena J.K."/>
        </authorList>
    </citation>
    <scope>NUCLEOTIDE SEQUENCE [LARGE SCALE GENOMIC DNA]</scope>
    <source>
        <strain evidence="1">CM1030</strain>
        <tissue evidence="1">Blood</tissue>
    </source>
</reference>
<dbReference type="PANTHER" id="PTHR14918:SF3">
    <property type="entry name" value="KICSTOR COMPLEX PROTEIN SZT2"/>
    <property type="match status" value="1"/>
</dbReference>
<feature type="non-terminal residue" evidence="1">
    <location>
        <position position="87"/>
    </location>
</feature>
<dbReference type="PANTHER" id="PTHR14918">
    <property type="entry name" value="KICSTOR COMPLEX PROTEIN SZT2"/>
    <property type="match status" value="1"/>
</dbReference>
<accession>A0ABD0QVK4</accession>
<dbReference type="InterPro" id="IPR033228">
    <property type="entry name" value="SZT2"/>
</dbReference>
<evidence type="ECO:0000313" key="2">
    <source>
        <dbReference type="Proteomes" id="UP001529510"/>
    </source>
</evidence>
<feature type="non-terminal residue" evidence="1">
    <location>
        <position position="1"/>
    </location>
</feature>
<gene>
    <name evidence="1" type="ORF">M9458_012945</name>
</gene>
<keyword evidence="2" id="KW-1185">Reference proteome</keyword>
<sequence>VYRSLQQSYNVSSQDLLTAMDYCEESLQEIDITSFLQTLCGHVRVFRERHELHGFVNISKSSNAATTFIIGEGEDDGADRATLVSSS</sequence>
<dbReference type="EMBL" id="JAMKFB020000006">
    <property type="protein sequence ID" value="KAL0190247.1"/>
    <property type="molecule type" value="Genomic_DNA"/>
</dbReference>
<name>A0ABD0QVK4_CIRMR</name>
<evidence type="ECO:0000313" key="1">
    <source>
        <dbReference type="EMBL" id="KAL0190247.1"/>
    </source>
</evidence>